<name>A0AAE1G8V2_PETCI</name>
<dbReference type="GO" id="GO:0003676">
    <property type="term" value="F:nucleic acid binding"/>
    <property type="evidence" value="ECO:0007669"/>
    <property type="project" value="InterPro"/>
</dbReference>
<evidence type="ECO:0008006" key="3">
    <source>
        <dbReference type="Google" id="ProtNLM"/>
    </source>
</evidence>
<gene>
    <name evidence="1" type="ORF">Pcinc_008647</name>
</gene>
<comment type="caution">
    <text evidence="1">The sequence shown here is derived from an EMBL/GenBank/DDBJ whole genome shotgun (WGS) entry which is preliminary data.</text>
</comment>
<evidence type="ECO:0000313" key="2">
    <source>
        <dbReference type="Proteomes" id="UP001286313"/>
    </source>
</evidence>
<dbReference type="CDD" id="cd09276">
    <property type="entry name" value="Rnase_HI_RT_non_LTR"/>
    <property type="match status" value="1"/>
</dbReference>
<reference evidence="1" key="1">
    <citation type="submission" date="2023-10" db="EMBL/GenBank/DDBJ databases">
        <title>Genome assemblies of two species of porcelain crab, Petrolisthes cinctipes and Petrolisthes manimaculis (Anomura: Porcellanidae).</title>
        <authorList>
            <person name="Angst P."/>
        </authorList>
    </citation>
    <scope>NUCLEOTIDE SEQUENCE</scope>
    <source>
        <strain evidence="1">PB745_01</strain>
        <tissue evidence="1">Gill</tissue>
    </source>
</reference>
<keyword evidence="2" id="KW-1185">Reference proteome</keyword>
<evidence type="ECO:0000313" key="1">
    <source>
        <dbReference type="EMBL" id="KAK3887251.1"/>
    </source>
</evidence>
<dbReference type="Proteomes" id="UP001286313">
    <property type="component" value="Unassembled WGS sequence"/>
</dbReference>
<organism evidence="1 2">
    <name type="scientific">Petrolisthes cinctipes</name>
    <name type="common">Flat porcelain crab</name>
    <dbReference type="NCBI Taxonomy" id="88211"/>
    <lineage>
        <taxon>Eukaryota</taxon>
        <taxon>Metazoa</taxon>
        <taxon>Ecdysozoa</taxon>
        <taxon>Arthropoda</taxon>
        <taxon>Crustacea</taxon>
        <taxon>Multicrustacea</taxon>
        <taxon>Malacostraca</taxon>
        <taxon>Eumalacostraca</taxon>
        <taxon>Eucarida</taxon>
        <taxon>Decapoda</taxon>
        <taxon>Pleocyemata</taxon>
        <taxon>Anomura</taxon>
        <taxon>Galatheoidea</taxon>
        <taxon>Porcellanidae</taxon>
        <taxon>Petrolisthes</taxon>
    </lineage>
</organism>
<dbReference type="SUPFAM" id="SSF53098">
    <property type="entry name" value="Ribonuclease H-like"/>
    <property type="match status" value="1"/>
</dbReference>
<proteinExistence type="predicted"/>
<sequence length="181" mass="19934">MAPSRSFALHLLFRQEGISSSSSGSFPLLEHAFTHRESLPVYTDGSKSDAGVGFGVVFPDFCHGSRLPSVMSIFTAELSAILYALQVIFTLPQPSFTIFRDSCSALQACAILTLPIPWCWPFSSGLSSWVVVVTELHFVRSRLMWVLMGMSGLTPWLRLQSPVLGLVPGVIPFLQWTFNPP</sequence>
<dbReference type="AlphaFoldDB" id="A0AAE1G8V2"/>
<dbReference type="InterPro" id="IPR012337">
    <property type="entry name" value="RNaseH-like_sf"/>
</dbReference>
<protein>
    <recommendedName>
        <fullName evidence="3">RNase H type-1 domain-containing protein</fullName>
    </recommendedName>
</protein>
<dbReference type="Gene3D" id="3.30.420.10">
    <property type="entry name" value="Ribonuclease H-like superfamily/Ribonuclease H"/>
    <property type="match status" value="1"/>
</dbReference>
<accession>A0AAE1G8V2</accession>
<dbReference type="EMBL" id="JAWQEG010000642">
    <property type="protein sequence ID" value="KAK3887251.1"/>
    <property type="molecule type" value="Genomic_DNA"/>
</dbReference>
<dbReference type="InterPro" id="IPR036397">
    <property type="entry name" value="RNaseH_sf"/>
</dbReference>